<feature type="repeat" description="ANK" evidence="3">
    <location>
        <begin position="234"/>
        <end position="263"/>
    </location>
</feature>
<keyword evidence="2 3" id="KW-0040">ANK repeat</keyword>
<evidence type="ECO:0000256" key="1">
    <source>
        <dbReference type="ARBA" id="ARBA00022737"/>
    </source>
</evidence>
<comment type="caution">
    <text evidence="4">The sequence shown here is derived from an EMBL/GenBank/DDBJ whole genome shotgun (WGS) entry which is preliminary data.</text>
</comment>
<dbReference type="PANTHER" id="PTHR24166:SF48">
    <property type="entry name" value="PROTEIN VAPYRIN"/>
    <property type="match status" value="1"/>
</dbReference>
<sequence length="285" mass="31310">MTDNNGDNFNTQMLAAIESNDLATIQNMLSTREAEGPNASHRGQRLTEALSTALELARFDMADELFKHGARWGDSTIMYVSEGAREENGWNTKAIDVALAHGWDVNEHFDHIGSALVHLVSATETGPEYPDGDTAALKIAAHLLSKGAEVDEGTQTSNNPLELACMKGDRHMTALLLAHDASLEKAPKALLNAARNGNIDIMQQLLDRGADVNVHPYRDLERIPAHRQDKGWGSALHCAIKDHRTKAVSFLLEKGADKEYRNRAGLTVLDFARELGQEDIVRLLE</sequence>
<proteinExistence type="predicted"/>
<evidence type="ECO:0000256" key="3">
    <source>
        <dbReference type="PROSITE-ProRule" id="PRU00023"/>
    </source>
</evidence>
<dbReference type="InterPro" id="IPR002110">
    <property type="entry name" value="Ankyrin_rpt"/>
</dbReference>
<protein>
    <submittedName>
        <fullName evidence="4">Uncharacterized protein</fullName>
    </submittedName>
</protein>
<dbReference type="InterPro" id="IPR036770">
    <property type="entry name" value="Ankyrin_rpt-contain_sf"/>
</dbReference>
<dbReference type="Gene3D" id="1.25.40.20">
    <property type="entry name" value="Ankyrin repeat-containing domain"/>
    <property type="match status" value="2"/>
</dbReference>
<evidence type="ECO:0000256" key="2">
    <source>
        <dbReference type="ARBA" id="ARBA00023043"/>
    </source>
</evidence>
<organism evidence="4 5">
    <name type="scientific">Alternaria tenuissima</name>
    <dbReference type="NCBI Taxonomy" id="119927"/>
    <lineage>
        <taxon>Eukaryota</taxon>
        <taxon>Fungi</taxon>
        <taxon>Dikarya</taxon>
        <taxon>Ascomycota</taxon>
        <taxon>Pezizomycotina</taxon>
        <taxon>Dothideomycetes</taxon>
        <taxon>Pleosporomycetidae</taxon>
        <taxon>Pleosporales</taxon>
        <taxon>Pleosporineae</taxon>
        <taxon>Pleosporaceae</taxon>
        <taxon>Alternaria</taxon>
        <taxon>Alternaria sect. Alternaria</taxon>
        <taxon>Alternaria alternata complex</taxon>
    </lineage>
</organism>
<dbReference type="SMART" id="SM00248">
    <property type="entry name" value="ANK"/>
    <property type="match status" value="5"/>
</dbReference>
<dbReference type="PROSITE" id="PS50297">
    <property type="entry name" value="ANK_REP_REGION"/>
    <property type="match status" value="1"/>
</dbReference>
<dbReference type="Proteomes" id="UP000292402">
    <property type="component" value="Unassembled WGS sequence"/>
</dbReference>
<dbReference type="PANTHER" id="PTHR24166">
    <property type="entry name" value="ROLLING PEBBLES, ISOFORM B"/>
    <property type="match status" value="1"/>
</dbReference>
<dbReference type="Pfam" id="PF12796">
    <property type="entry name" value="Ank_2"/>
    <property type="match status" value="2"/>
</dbReference>
<dbReference type="EMBL" id="PDXA01000044">
    <property type="protein sequence ID" value="RYN43549.1"/>
    <property type="molecule type" value="Genomic_DNA"/>
</dbReference>
<keyword evidence="1" id="KW-0677">Repeat</keyword>
<evidence type="ECO:0000313" key="4">
    <source>
        <dbReference type="EMBL" id="RYN43549.1"/>
    </source>
</evidence>
<dbReference type="InterPro" id="IPR050889">
    <property type="entry name" value="Dendritic_Spine_Reg/Scaffold"/>
</dbReference>
<dbReference type="SUPFAM" id="SSF48403">
    <property type="entry name" value="Ankyrin repeat"/>
    <property type="match status" value="1"/>
</dbReference>
<dbReference type="PROSITE" id="PS50088">
    <property type="entry name" value="ANK_REPEAT"/>
    <property type="match status" value="2"/>
</dbReference>
<name>A0A4Q4M4U8_9PLEO</name>
<dbReference type="AlphaFoldDB" id="A0A4Q4M4U8"/>
<gene>
    <name evidence="4" type="ORF">AA0114_g10261</name>
</gene>
<evidence type="ECO:0000313" key="5">
    <source>
        <dbReference type="Proteomes" id="UP000292402"/>
    </source>
</evidence>
<reference evidence="5" key="1">
    <citation type="journal article" date="2019" name="bioRxiv">
        <title>Genomics, evolutionary history and diagnostics of the Alternaria alternata species group including apple and Asian pear pathotypes.</title>
        <authorList>
            <person name="Armitage A.D."/>
            <person name="Cockerton H.M."/>
            <person name="Sreenivasaprasad S."/>
            <person name="Woodhall J.W."/>
            <person name="Lane C.R."/>
            <person name="Harrison R.J."/>
            <person name="Clarkson J.P."/>
        </authorList>
    </citation>
    <scope>NUCLEOTIDE SEQUENCE [LARGE SCALE GENOMIC DNA]</scope>
    <source>
        <strain evidence="5">FERA 1082</strain>
    </source>
</reference>
<accession>A0A4Q4M4U8</accession>
<feature type="repeat" description="ANK" evidence="3">
    <location>
        <begin position="185"/>
        <end position="217"/>
    </location>
</feature>